<evidence type="ECO:0000313" key="6">
    <source>
        <dbReference type="EMBL" id="AXG82413.1"/>
    </source>
</evidence>
<dbReference type="InterPro" id="IPR010497">
    <property type="entry name" value="Epoxide_hydro_N"/>
</dbReference>
<feature type="active site" description="Nucleophile" evidence="4">
    <location>
        <position position="176"/>
    </location>
</feature>
<comment type="similarity">
    <text evidence="1">Belongs to the peptidase S33 family.</text>
</comment>
<evidence type="ECO:0000256" key="3">
    <source>
        <dbReference type="ARBA" id="ARBA00022801"/>
    </source>
</evidence>
<dbReference type="OrthoDB" id="4654311at2"/>
<dbReference type="KEGG" id="spad:DVK44_06735"/>
<feature type="active site" description="Proton donor" evidence="4">
    <location>
        <position position="302"/>
    </location>
</feature>
<dbReference type="PANTHER" id="PTHR21661">
    <property type="entry name" value="EPOXIDE HYDROLASE 1-RELATED"/>
    <property type="match status" value="1"/>
</dbReference>
<dbReference type="EMBL" id="CP031194">
    <property type="protein sequence ID" value="AXG82413.1"/>
    <property type="molecule type" value="Genomic_DNA"/>
</dbReference>
<organism evidence="6 7">
    <name type="scientific">Streptomyces paludis</name>
    <dbReference type="NCBI Taxonomy" id="2282738"/>
    <lineage>
        <taxon>Bacteria</taxon>
        <taxon>Bacillati</taxon>
        <taxon>Actinomycetota</taxon>
        <taxon>Actinomycetes</taxon>
        <taxon>Kitasatosporales</taxon>
        <taxon>Streptomycetaceae</taxon>
        <taxon>Streptomyces</taxon>
    </lineage>
</organism>
<evidence type="ECO:0000259" key="5">
    <source>
        <dbReference type="Pfam" id="PF06441"/>
    </source>
</evidence>
<proteinExistence type="inferred from homology"/>
<dbReference type="PANTHER" id="PTHR21661:SF35">
    <property type="entry name" value="EPOXIDE HYDROLASE"/>
    <property type="match status" value="1"/>
</dbReference>
<feature type="domain" description="Epoxide hydrolase N-terminal" evidence="5">
    <location>
        <begin position="2"/>
        <end position="106"/>
    </location>
</feature>
<dbReference type="AlphaFoldDB" id="A0A345I0D9"/>
<dbReference type="Gene3D" id="3.40.50.1820">
    <property type="entry name" value="alpha/beta hydrolase"/>
    <property type="match status" value="1"/>
</dbReference>
<evidence type="ECO:0000256" key="1">
    <source>
        <dbReference type="ARBA" id="ARBA00010088"/>
    </source>
</evidence>
<reference evidence="7" key="1">
    <citation type="submission" date="2018-07" db="EMBL/GenBank/DDBJ databases">
        <authorList>
            <person name="Zhao J."/>
        </authorList>
    </citation>
    <scope>NUCLEOTIDE SEQUENCE [LARGE SCALE GENOMIC DNA]</scope>
    <source>
        <strain evidence="7">GSSD-12</strain>
    </source>
</reference>
<dbReference type="GO" id="GO:0004301">
    <property type="term" value="F:epoxide hydrolase activity"/>
    <property type="evidence" value="ECO:0007669"/>
    <property type="project" value="TreeGrafter"/>
</dbReference>
<dbReference type="InterPro" id="IPR016292">
    <property type="entry name" value="Epoxide_hydrolase"/>
</dbReference>
<dbReference type="PIRSF" id="PIRSF001112">
    <property type="entry name" value="Epoxide_hydrolase"/>
    <property type="match status" value="1"/>
</dbReference>
<evidence type="ECO:0000313" key="7">
    <source>
        <dbReference type="Proteomes" id="UP000253868"/>
    </source>
</evidence>
<accession>A0A345I0D9</accession>
<name>A0A345I0D9_9ACTN</name>
<keyword evidence="7" id="KW-1185">Reference proteome</keyword>
<dbReference type="Proteomes" id="UP000253868">
    <property type="component" value="Chromosome"/>
</dbReference>
<dbReference type="SUPFAM" id="SSF53474">
    <property type="entry name" value="alpha/beta-Hydrolases"/>
    <property type="match status" value="1"/>
</dbReference>
<evidence type="ECO:0000256" key="4">
    <source>
        <dbReference type="PIRSR" id="PIRSR001112-1"/>
    </source>
</evidence>
<dbReference type="PRINTS" id="PR00412">
    <property type="entry name" value="EPOXHYDRLASE"/>
</dbReference>
<dbReference type="GO" id="GO:0097176">
    <property type="term" value="P:epoxide metabolic process"/>
    <property type="evidence" value="ECO:0007669"/>
    <property type="project" value="TreeGrafter"/>
</dbReference>
<keyword evidence="2" id="KW-0058">Aromatic hydrocarbons catabolism</keyword>
<sequence>MIAVSDAELSELRSRLLATRWPAPWPSGGRGAGEWDAGTDPGELRRLVDRWASGYDWRAQEAAINALPSRFADIDGTPVHYLRFDGEHPGALPIVLTNGWPSSFLELTALADRLATPSRYGGDAVDAFTVIVPSLPGFAFSPQRPSLSEPPQTHEIWHRLMRDELGFARYAAHGGDLGAGITSRLAEAHPEALVGIHLMAVAQPVAYDAAGVTPEERAYLDSVAAWSAEEGGYMHEQSTRPLTLSYGLADSPTGLLAWIVEKYRAWSDCGGDLSSRFSDDFLLTQASLYWFTGTISTSFRPYYEYGRGLTRRVERVTVPTAVALFPADLTQPPRSWAERTYNVTRYTRMARGGHFAAHEEPALLAGDLTAFFRTLRER</sequence>
<evidence type="ECO:0000256" key="2">
    <source>
        <dbReference type="ARBA" id="ARBA00022797"/>
    </source>
</evidence>
<protein>
    <submittedName>
        <fullName evidence="6">Epoxide hydrolase</fullName>
    </submittedName>
</protein>
<gene>
    <name evidence="6" type="ORF">DVK44_06735</name>
</gene>
<dbReference type="InterPro" id="IPR029058">
    <property type="entry name" value="AB_hydrolase_fold"/>
</dbReference>
<dbReference type="Pfam" id="PF06441">
    <property type="entry name" value="EHN"/>
    <property type="match status" value="1"/>
</dbReference>
<keyword evidence="3 6" id="KW-0378">Hydrolase</keyword>
<dbReference type="InterPro" id="IPR000639">
    <property type="entry name" value="Epox_hydrolase-like"/>
</dbReference>
<feature type="active site" description="Proton acceptor" evidence="4">
    <location>
        <position position="354"/>
    </location>
</feature>